<comment type="caution">
    <text evidence="7">The sequence shown here is derived from an EMBL/GenBank/DDBJ whole genome shotgun (WGS) entry which is preliminary data.</text>
</comment>
<dbReference type="InterPro" id="IPR003599">
    <property type="entry name" value="Ig_sub"/>
</dbReference>
<dbReference type="InterPro" id="IPR051170">
    <property type="entry name" value="Neural/epithelial_adhesion"/>
</dbReference>
<dbReference type="Gene3D" id="2.60.40.10">
    <property type="entry name" value="Immunoglobulins"/>
    <property type="match status" value="2"/>
</dbReference>
<dbReference type="SMART" id="SM00408">
    <property type="entry name" value="IGc2"/>
    <property type="match status" value="2"/>
</dbReference>
<dbReference type="SMART" id="SM00409">
    <property type="entry name" value="IG"/>
    <property type="match status" value="2"/>
</dbReference>
<accession>A0AAV1JL63</accession>
<feature type="signal peptide" evidence="5">
    <location>
        <begin position="1"/>
        <end position="23"/>
    </location>
</feature>
<gene>
    <name evidence="7" type="ORF">LNINA_LOCUS8476</name>
</gene>
<keyword evidence="8" id="KW-1185">Reference proteome</keyword>
<feature type="chain" id="PRO_5043673568" description="Ig-like domain-containing protein" evidence="5">
    <location>
        <begin position="24"/>
        <end position="256"/>
    </location>
</feature>
<dbReference type="Pfam" id="PF13927">
    <property type="entry name" value="Ig_3"/>
    <property type="match status" value="2"/>
</dbReference>
<keyword evidence="1 5" id="KW-0732">Signal</keyword>
<reference evidence="7 8" key="1">
    <citation type="submission" date="2023-11" db="EMBL/GenBank/DDBJ databases">
        <authorList>
            <person name="Okamura Y."/>
        </authorList>
    </citation>
    <scope>NUCLEOTIDE SEQUENCE [LARGE SCALE GENOMIC DNA]</scope>
</reference>
<evidence type="ECO:0000256" key="5">
    <source>
        <dbReference type="SAM" id="SignalP"/>
    </source>
</evidence>
<feature type="domain" description="Ig-like" evidence="6">
    <location>
        <begin position="50"/>
        <end position="144"/>
    </location>
</feature>
<dbReference type="Proteomes" id="UP001497472">
    <property type="component" value="Unassembled WGS sequence"/>
</dbReference>
<evidence type="ECO:0000256" key="1">
    <source>
        <dbReference type="ARBA" id="ARBA00022729"/>
    </source>
</evidence>
<keyword evidence="2" id="KW-0677">Repeat</keyword>
<keyword evidence="4" id="KW-0393">Immunoglobulin domain</keyword>
<evidence type="ECO:0000256" key="3">
    <source>
        <dbReference type="ARBA" id="ARBA00023157"/>
    </source>
</evidence>
<sequence>MLNLVSLLVTAALVSLQCYEANALIERPKIISNNNLESNEIPVPRRKTIPKYVKISQPPPQTVKHEPGAPLVLQCEVAGKPAPVVNWLKNGLPITDFEEDSNEIFSSHPISVARMMSKLVIPSPSNGDVYTCVGTAGVYEKTASTTVLTDEASEDILSILELPTPPLITAYFKDILQVQGSSTTLPCRSYSTSNSKVYWLDNNENVVYGNQKLKVLPSGDLHINNLNFDDMGVYTCTVKNMYGSDSATTFLYPHLP</sequence>
<evidence type="ECO:0000256" key="2">
    <source>
        <dbReference type="ARBA" id="ARBA00022737"/>
    </source>
</evidence>
<name>A0AAV1JL63_9NEOP</name>
<protein>
    <recommendedName>
        <fullName evidence="6">Ig-like domain-containing protein</fullName>
    </recommendedName>
</protein>
<evidence type="ECO:0000313" key="7">
    <source>
        <dbReference type="EMBL" id="CAK1549148.1"/>
    </source>
</evidence>
<dbReference type="SUPFAM" id="SSF48726">
    <property type="entry name" value="Immunoglobulin"/>
    <property type="match status" value="2"/>
</dbReference>
<dbReference type="CDD" id="cd00096">
    <property type="entry name" value="Ig"/>
    <property type="match status" value="1"/>
</dbReference>
<dbReference type="PROSITE" id="PS50835">
    <property type="entry name" value="IG_LIKE"/>
    <property type="match status" value="2"/>
</dbReference>
<evidence type="ECO:0000259" key="6">
    <source>
        <dbReference type="PROSITE" id="PS50835"/>
    </source>
</evidence>
<dbReference type="InterPro" id="IPR003598">
    <property type="entry name" value="Ig_sub2"/>
</dbReference>
<evidence type="ECO:0000313" key="8">
    <source>
        <dbReference type="Proteomes" id="UP001497472"/>
    </source>
</evidence>
<proteinExistence type="predicted"/>
<dbReference type="AlphaFoldDB" id="A0AAV1JL63"/>
<organism evidence="7 8">
    <name type="scientific">Leptosia nina</name>
    <dbReference type="NCBI Taxonomy" id="320188"/>
    <lineage>
        <taxon>Eukaryota</taxon>
        <taxon>Metazoa</taxon>
        <taxon>Ecdysozoa</taxon>
        <taxon>Arthropoda</taxon>
        <taxon>Hexapoda</taxon>
        <taxon>Insecta</taxon>
        <taxon>Pterygota</taxon>
        <taxon>Neoptera</taxon>
        <taxon>Endopterygota</taxon>
        <taxon>Lepidoptera</taxon>
        <taxon>Glossata</taxon>
        <taxon>Ditrysia</taxon>
        <taxon>Papilionoidea</taxon>
        <taxon>Pieridae</taxon>
        <taxon>Pierinae</taxon>
        <taxon>Leptosia</taxon>
    </lineage>
</organism>
<dbReference type="InterPro" id="IPR013783">
    <property type="entry name" value="Ig-like_fold"/>
</dbReference>
<dbReference type="InterPro" id="IPR036179">
    <property type="entry name" value="Ig-like_dom_sf"/>
</dbReference>
<dbReference type="EMBL" id="CAVLEF010000011">
    <property type="protein sequence ID" value="CAK1549148.1"/>
    <property type="molecule type" value="Genomic_DNA"/>
</dbReference>
<dbReference type="InterPro" id="IPR007110">
    <property type="entry name" value="Ig-like_dom"/>
</dbReference>
<dbReference type="PANTHER" id="PTHR12231:SF253">
    <property type="entry name" value="DPR-INTERACTING PROTEIN ETA, ISOFORM B-RELATED"/>
    <property type="match status" value="1"/>
</dbReference>
<dbReference type="PANTHER" id="PTHR12231">
    <property type="entry name" value="CTX-RELATED TYPE I TRANSMEMBRANE PROTEIN"/>
    <property type="match status" value="1"/>
</dbReference>
<keyword evidence="3" id="KW-1015">Disulfide bond</keyword>
<feature type="domain" description="Ig-like" evidence="6">
    <location>
        <begin position="165"/>
        <end position="248"/>
    </location>
</feature>
<evidence type="ECO:0000256" key="4">
    <source>
        <dbReference type="ARBA" id="ARBA00023319"/>
    </source>
</evidence>